<proteinExistence type="predicted"/>
<protein>
    <submittedName>
        <fullName evidence="1">Uncharacterized protein</fullName>
    </submittedName>
</protein>
<organism evidence="1 2">
    <name type="scientific">Halolamina salifodinae</name>
    <dbReference type="NCBI Taxonomy" id="1202767"/>
    <lineage>
        <taxon>Archaea</taxon>
        <taxon>Methanobacteriati</taxon>
        <taxon>Methanobacteriota</taxon>
        <taxon>Stenosarchaea group</taxon>
        <taxon>Halobacteria</taxon>
        <taxon>Halobacteriales</taxon>
        <taxon>Haloferacaceae</taxon>
    </lineage>
</organism>
<dbReference type="AlphaFoldDB" id="A0A8T4GVY9"/>
<sequence length="61" mass="7177">MYSEHLYINMTENKTIIRVTEEELSTLAEAADMMYGKERHVPRGAVVRRLSERYLEEATDE</sequence>
<dbReference type="EMBL" id="JAGGLC010000001">
    <property type="protein sequence ID" value="MBP1985854.1"/>
    <property type="molecule type" value="Genomic_DNA"/>
</dbReference>
<evidence type="ECO:0000313" key="1">
    <source>
        <dbReference type="EMBL" id="MBP1985854.1"/>
    </source>
</evidence>
<name>A0A8T4GVY9_9EURY</name>
<keyword evidence="2" id="KW-1185">Reference proteome</keyword>
<comment type="caution">
    <text evidence="1">The sequence shown here is derived from an EMBL/GenBank/DDBJ whole genome shotgun (WGS) entry which is preliminary data.</text>
</comment>
<dbReference type="Proteomes" id="UP000823736">
    <property type="component" value="Unassembled WGS sequence"/>
</dbReference>
<reference evidence="1" key="1">
    <citation type="submission" date="2021-03" db="EMBL/GenBank/DDBJ databases">
        <title>Genomic Encyclopedia of Type Strains, Phase IV (KMG-IV): sequencing the most valuable type-strain genomes for metagenomic binning, comparative biology and taxonomic classification.</title>
        <authorList>
            <person name="Goeker M."/>
        </authorList>
    </citation>
    <scope>NUCLEOTIDE SEQUENCE</scope>
    <source>
        <strain evidence="1">DSM 26232</strain>
    </source>
</reference>
<gene>
    <name evidence="1" type="ORF">J2753_000327</name>
</gene>
<evidence type="ECO:0000313" key="2">
    <source>
        <dbReference type="Proteomes" id="UP000823736"/>
    </source>
</evidence>
<accession>A0A8T4GVY9</accession>